<dbReference type="FunFam" id="3.20.20.70:FF:000016">
    <property type="entry name" value="Triosephosphate isomerase"/>
    <property type="match status" value="1"/>
</dbReference>
<feature type="binding site" evidence="7">
    <location>
        <position position="164"/>
    </location>
    <ligand>
        <name>substrate</name>
    </ligand>
</feature>
<dbReference type="InterPro" id="IPR035990">
    <property type="entry name" value="TIM_sf"/>
</dbReference>
<dbReference type="CDD" id="cd00311">
    <property type="entry name" value="TIM"/>
    <property type="match status" value="1"/>
</dbReference>
<organism evidence="9">
    <name type="scientific">candidate division TA06 bacterium ADurb.Bin417</name>
    <dbReference type="NCBI Taxonomy" id="1852828"/>
    <lineage>
        <taxon>Bacteria</taxon>
        <taxon>Bacteria division TA06</taxon>
    </lineage>
</organism>
<dbReference type="SUPFAM" id="SSF51351">
    <property type="entry name" value="Triosephosphate isomerase (TIM)"/>
    <property type="match status" value="1"/>
</dbReference>
<dbReference type="PANTHER" id="PTHR21139:SF42">
    <property type="entry name" value="TRIOSEPHOSPHATE ISOMERASE"/>
    <property type="match status" value="1"/>
</dbReference>
<evidence type="ECO:0000256" key="3">
    <source>
        <dbReference type="ARBA" id="ARBA00022432"/>
    </source>
</evidence>
<dbReference type="GO" id="GO:0006096">
    <property type="term" value="P:glycolytic process"/>
    <property type="evidence" value="ECO:0007669"/>
    <property type="project" value="UniProtKB-UniRule"/>
</dbReference>
<evidence type="ECO:0000256" key="5">
    <source>
        <dbReference type="ARBA" id="ARBA00023152"/>
    </source>
</evidence>
<dbReference type="PROSITE" id="PS51440">
    <property type="entry name" value="TIM_2"/>
    <property type="match status" value="1"/>
</dbReference>
<dbReference type="Proteomes" id="UP000485484">
    <property type="component" value="Unassembled WGS sequence"/>
</dbReference>
<evidence type="ECO:0000256" key="6">
    <source>
        <dbReference type="ARBA" id="ARBA00023235"/>
    </source>
</evidence>
<comment type="caution">
    <text evidence="7">Lacks conserved residue(s) required for the propagation of feature annotation.</text>
</comment>
<dbReference type="UniPathway" id="UPA00138"/>
<keyword evidence="4 7" id="KW-0963">Cytoplasm</keyword>
<dbReference type="GO" id="GO:0006094">
    <property type="term" value="P:gluconeogenesis"/>
    <property type="evidence" value="ECO:0007669"/>
    <property type="project" value="UniProtKB-UniRule"/>
</dbReference>
<comment type="function">
    <text evidence="7">Involved in the gluconeogenesis. Catalyzes stereospecifically the conversion of dihydroxyacetone phosphate (DHAP) to D-glyceraldehyde-3-phosphate (G3P).</text>
</comment>
<evidence type="ECO:0000256" key="7">
    <source>
        <dbReference type="HAMAP-Rule" id="MF_00147"/>
    </source>
</evidence>
<evidence type="ECO:0000256" key="4">
    <source>
        <dbReference type="ARBA" id="ARBA00022490"/>
    </source>
</evidence>
<dbReference type="GO" id="GO:0019563">
    <property type="term" value="P:glycerol catabolic process"/>
    <property type="evidence" value="ECO:0007669"/>
    <property type="project" value="TreeGrafter"/>
</dbReference>
<accession>A0A1V5MGW4</accession>
<dbReference type="PROSITE" id="PS00171">
    <property type="entry name" value="TIM_1"/>
    <property type="match status" value="1"/>
</dbReference>
<comment type="subcellular location">
    <subcellularLocation>
        <location evidence="7 8">Cytoplasm</location>
    </subcellularLocation>
</comment>
<proteinExistence type="inferred from homology"/>
<keyword evidence="6 7" id="KW-0413">Isomerase</keyword>
<comment type="subunit">
    <text evidence="7 8">Homodimer.</text>
</comment>
<keyword evidence="3 7" id="KW-0312">Gluconeogenesis</keyword>
<dbReference type="EMBL" id="MWAK01000125">
    <property type="protein sequence ID" value="OPZ92160.1"/>
    <property type="molecule type" value="Genomic_DNA"/>
</dbReference>
<dbReference type="NCBIfam" id="TIGR00419">
    <property type="entry name" value="tim"/>
    <property type="match status" value="1"/>
</dbReference>
<feature type="binding site" evidence="7">
    <location>
        <position position="204"/>
    </location>
    <ligand>
        <name>substrate</name>
    </ligand>
</feature>
<dbReference type="Gene3D" id="3.20.20.70">
    <property type="entry name" value="Aldolase class I"/>
    <property type="match status" value="1"/>
</dbReference>
<evidence type="ECO:0000256" key="8">
    <source>
        <dbReference type="RuleBase" id="RU363013"/>
    </source>
</evidence>
<gene>
    <name evidence="7 9" type="primary">tpiA</name>
    <name evidence="9" type="ORF">BWY73_00915</name>
</gene>
<comment type="caution">
    <text evidence="9">The sequence shown here is derived from an EMBL/GenBank/DDBJ whole genome shotgun (WGS) entry which is preliminary data.</text>
</comment>
<dbReference type="InterPro" id="IPR022896">
    <property type="entry name" value="TrioseP_Isoase_bac/euk"/>
</dbReference>
<dbReference type="AlphaFoldDB" id="A0A1V5MGW4"/>
<dbReference type="GO" id="GO:0046166">
    <property type="term" value="P:glyceraldehyde-3-phosphate biosynthetic process"/>
    <property type="evidence" value="ECO:0007669"/>
    <property type="project" value="TreeGrafter"/>
</dbReference>
<feature type="binding site" evidence="7">
    <location>
        <begin position="225"/>
        <end position="226"/>
    </location>
    <ligand>
        <name>substrate</name>
    </ligand>
</feature>
<comment type="pathway">
    <text evidence="1 7 8">Carbohydrate degradation; glycolysis; D-glyceraldehyde 3-phosphate from glycerone phosphate: step 1/1.</text>
</comment>
<comment type="similarity">
    <text evidence="2 7 8">Belongs to the triosephosphate isomerase family.</text>
</comment>
<protein>
    <recommendedName>
        <fullName evidence="7 8">Triosephosphate isomerase</fullName>
        <shortName evidence="7">TIM</shortName>
        <shortName evidence="7">TPI</shortName>
        <ecNumber evidence="7 8">5.3.1.1</ecNumber>
    </recommendedName>
    <alternativeName>
        <fullName evidence="7">Triose-phosphate isomerase</fullName>
    </alternativeName>
</protein>
<dbReference type="InterPro" id="IPR000652">
    <property type="entry name" value="Triosephosphate_isomerase"/>
</dbReference>
<evidence type="ECO:0000313" key="9">
    <source>
        <dbReference type="EMBL" id="OPZ92160.1"/>
    </source>
</evidence>
<dbReference type="PANTHER" id="PTHR21139">
    <property type="entry name" value="TRIOSEPHOSPHATE ISOMERASE"/>
    <property type="match status" value="1"/>
</dbReference>
<dbReference type="GO" id="GO:0005829">
    <property type="term" value="C:cytosol"/>
    <property type="evidence" value="ECO:0007669"/>
    <property type="project" value="TreeGrafter"/>
</dbReference>
<comment type="pathway">
    <text evidence="7 8">Carbohydrate biosynthesis; gluconeogenesis.</text>
</comment>
<dbReference type="InterPro" id="IPR013785">
    <property type="entry name" value="Aldolase_TIM"/>
</dbReference>
<reference evidence="9" key="1">
    <citation type="submission" date="2017-02" db="EMBL/GenBank/DDBJ databases">
        <title>Delving into the versatile metabolic prowess of the omnipresent phylum Bacteroidetes.</title>
        <authorList>
            <person name="Nobu M.K."/>
            <person name="Mei R."/>
            <person name="Narihiro T."/>
            <person name="Kuroda K."/>
            <person name="Liu W.-T."/>
        </authorList>
    </citation>
    <scope>NUCLEOTIDE SEQUENCE</scope>
    <source>
        <strain evidence="9">ADurb.Bin417</strain>
    </source>
</reference>
<feature type="active site" description="Proton acceptor" evidence="7">
    <location>
        <position position="158"/>
    </location>
</feature>
<evidence type="ECO:0000256" key="2">
    <source>
        <dbReference type="ARBA" id="ARBA00007422"/>
    </source>
</evidence>
<comment type="catalytic activity">
    <reaction evidence="7 8">
        <text>D-glyceraldehyde 3-phosphate = dihydroxyacetone phosphate</text>
        <dbReference type="Rhea" id="RHEA:18585"/>
        <dbReference type="ChEBI" id="CHEBI:57642"/>
        <dbReference type="ChEBI" id="CHEBI:59776"/>
        <dbReference type="EC" id="5.3.1.1"/>
    </reaction>
</comment>
<dbReference type="UniPathway" id="UPA00109">
    <property type="reaction ID" value="UER00189"/>
</dbReference>
<dbReference type="GO" id="GO:0004807">
    <property type="term" value="F:triose-phosphate isomerase activity"/>
    <property type="evidence" value="ECO:0007669"/>
    <property type="project" value="UniProtKB-UniRule"/>
</dbReference>
<evidence type="ECO:0000256" key="1">
    <source>
        <dbReference type="ARBA" id="ARBA00004680"/>
    </source>
</evidence>
<dbReference type="InterPro" id="IPR020861">
    <property type="entry name" value="Triosephosphate_isomerase_AS"/>
</dbReference>
<dbReference type="EC" id="5.3.1.1" evidence="7 8"/>
<keyword evidence="5 7" id="KW-0324">Glycolysis</keyword>
<sequence>MYKTPSQARELAAGVAAGLKPERAAECEVVLCPPAVDLAAVAEVLRGTPVRLGAQNLYPQDEGAFTGEVSAPMLKELGVSSVIVGHSERRQYFAETDEFVNLKVKSALKHGLQPILCVGESLAEREAGTTEDRIKTQLAGGLADLTPVDLASLVLAYEPIWAIGTGRTATPEQAQAVHRFIRAWLAGQFGAAAAEAMRIQYGGSVKPDNIRSLMDQPDIDGALVGGASLKADSFLAIVGF</sequence>
<feature type="active site" description="Electrophile" evidence="7">
    <location>
        <position position="86"/>
    </location>
</feature>
<name>A0A1V5MGW4_UNCT6</name>
<dbReference type="Pfam" id="PF00121">
    <property type="entry name" value="TIM"/>
    <property type="match status" value="1"/>
</dbReference>
<dbReference type="HAMAP" id="MF_00147_B">
    <property type="entry name" value="TIM_B"/>
    <property type="match status" value="1"/>
</dbReference>